<proteinExistence type="predicted"/>
<name>A0A447ITY8_9ARCH</name>
<dbReference type="Pfam" id="PF07831">
    <property type="entry name" value="PYNP_C"/>
    <property type="match status" value="1"/>
</dbReference>
<dbReference type="Pfam" id="PF00591">
    <property type="entry name" value="Glycos_transf_3"/>
    <property type="match status" value="1"/>
</dbReference>
<evidence type="ECO:0000259" key="3">
    <source>
        <dbReference type="SMART" id="SM00941"/>
    </source>
</evidence>
<dbReference type="InterPro" id="IPR035902">
    <property type="entry name" value="Nuc_phospho_transferase"/>
</dbReference>
<keyword evidence="2" id="KW-0808">Transferase</keyword>
<dbReference type="InterPro" id="IPR000053">
    <property type="entry name" value="Thymidine/pyrmidine_PPase"/>
</dbReference>
<protein>
    <submittedName>
        <fullName evidence="4">AMP phosphorylase</fullName>
    </submittedName>
</protein>
<dbReference type="SUPFAM" id="SSF52418">
    <property type="entry name" value="Nucleoside phosphorylase/phosphoribosyltransferase catalytic domain"/>
    <property type="match status" value="1"/>
</dbReference>
<dbReference type="SUPFAM" id="SSF47648">
    <property type="entry name" value="Nucleoside phosphorylase/phosphoribosyltransferase N-terminal domain"/>
    <property type="match status" value="1"/>
</dbReference>
<dbReference type="PANTHER" id="PTHR10515:SF0">
    <property type="entry name" value="THYMIDINE PHOSPHORYLASE"/>
    <property type="match status" value="1"/>
</dbReference>
<organism evidence="4">
    <name type="scientific">uncultured Candidatus Pacearchaeota archaeon</name>
    <dbReference type="NCBI Taxonomy" id="2109283"/>
    <lineage>
        <taxon>Archaea</taxon>
        <taxon>Candidatus Pacearchaeota</taxon>
        <taxon>environmental samples</taxon>
    </lineage>
</organism>
<dbReference type="InterPro" id="IPR036320">
    <property type="entry name" value="Glycosyl_Trfase_fam3_N_dom_sf"/>
</dbReference>
<dbReference type="GO" id="GO:0005829">
    <property type="term" value="C:cytosol"/>
    <property type="evidence" value="ECO:0007669"/>
    <property type="project" value="TreeGrafter"/>
</dbReference>
<dbReference type="PROSITE" id="PS00647">
    <property type="entry name" value="THYMID_PHOSPHORYLASE"/>
    <property type="match status" value="1"/>
</dbReference>
<dbReference type="GO" id="GO:0016763">
    <property type="term" value="F:pentosyltransferase activity"/>
    <property type="evidence" value="ECO:0007669"/>
    <property type="project" value="InterPro"/>
</dbReference>
<sequence length="490" mass="53648">MRLKLHVLKVYTGRPVIFLHESSAKKIGIRTGDRVTIKKNGNSLVAIVDLVRDIIKKNEAALSEELNLALKGHNKGYIEIFPSEIAESSSILHDQFECNQYSQKDLEKIMGDIVNNLLTEAEIAYFISGMVHCKSSIKEIIYLINAMVKTGSRISWPYKIIADKHSIGGIAGNRTTPIVVSICASAGVIMPKTSSRAITSAAGTADTVESIAPVSLSVSQLKKVVNKTGACLVWGGSLGLAPADDKLIRVEKLLRVDPESQLLASILAKKVSVGSTHVLIDIPYGEGAKVSKVQGEKLGQLFILLGKKLNLKIKVVLTDGKEPIGHGVGPILEIKDVIKVLKQDNSPKDLENKSLFLAGNILELVGKVKKGYGIIKAREILYSGQAYKKFCEIVHAQGGDPKTWLPEAKFNHTIISKYNGIIKKIDNKDINYLARITGCPVDKTAGVYLYKHIGEYIQKGEKIVTLFSESNQKLKEAVKFFKKNKSIVIK</sequence>
<feature type="domain" description="Pyrimidine nucleoside phosphorylase C-terminal" evidence="3">
    <location>
        <begin position="421"/>
        <end position="488"/>
    </location>
</feature>
<dbReference type="NCBIfam" id="TIGR02645">
    <property type="entry name" value="ARCH_P_rylase"/>
    <property type="match status" value="1"/>
</dbReference>
<dbReference type="NCBIfam" id="NF003338">
    <property type="entry name" value="PRK04350.1"/>
    <property type="match status" value="1"/>
</dbReference>
<evidence type="ECO:0000256" key="1">
    <source>
        <dbReference type="ARBA" id="ARBA00022676"/>
    </source>
</evidence>
<dbReference type="GO" id="GO:0006213">
    <property type="term" value="P:pyrimidine nucleoside metabolic process"/>
    <property type="evidence" value="ECO:0007669"/>
    <property type="project" value="InterPro"/>
</dbReference>
<dbReference type="Gene3D" id="1.20.970.50">
    <property type="match status" value="1"/>
</dbReference>
<dbReference type="Gene3D" id="3.90.1170.30">
    <property type="entry name" value="Pyrimidine nucleoside phosphorylase-like, C-terminal domain"/>
    <property type="match status" value="1"/>
</dbReference>
<dbReference type="SMART" id="SM00941">
    <property type="entry name" value="PYNP_C"/>
    <property type="match status" value="1"/>
</dbReference>
<dbReference type="GO" id="GO:0004645">
    <property type="term" value="F:1,4-alpha-oligoglucan phosphorylase activity"/>
    <property type="evidence" value="ECO:0007669"/>
    <property type="project" value="InterPro"/>
</dbReference>
<dbReference type="SUPFAM" id="SSF50692">
    <property type="entry name" value="ADC-like"/>
    <property type="match status" value="1"/>
</dbReference>
<dbReference type="AlphaFoldDB" id="A0A447ITY8"/>
<dbReference type="InterPro" id="IPR013466">
    <property type="entry name" value="Thymidine/AMP_Pase"/>
</dbReference>
<reference evidence="4" key="1">
    <citation type="submission" date="2018-12" db="EMBL/GenBank/DDBJ databases">
        <authorList>
            <person name="Jaffe A."/>
        </authorList>
    </citation>
    <scope>NUCLEOTIDE SEQUENCE</scope>
</reference>
<dbReference type="PANTHER" id="PTHR10515">
    <property type="entry name" value="THYMIDINE PHOSPHORYLASE"/>
    <property type="match status" value="1"/>
</dbReference>
<evidence type="ECO:0000256" key="2">
    <source>
        <dbReference type="ARBA" id="ARBA00022679"/>
    </source>
</evidence>
<accession>A0A447ITY8</accession>
<gene>
    <name evidence="4" type="primary">deoA</name>
</gene>
<dbReference type="InterPro" id="IPR009010">
    <property type="entry name" value="Asp_de-COase-like_dom_sf"/>
</dbReference>
<evidence type="ECO:0000313" key="4">
    <source>
        <dbReference type="EMBL" id="VDS10976.1"/>
    </source>
</evidence>
<dbReference type="InterPro" id="IPR017872">
    <property type="entry name" value="Pyrmidine_PPase_CS"/>
</dbReference>
<dbReference type="InterPro" id="IPR036566">
    <property type="entry name" value="PYNP-like_C_sf"/>
</dbReference>
<dbReference type="InterPro" id="IPR000312">
    <property type="entry name" value="Glycosyl_Trfase_fam3"/>
</dbReference>
<dbReference type="InterPro" id="IPR013102">
    <property type="entry name" value="PYNP_C"/>
</dbReference>
<keyword evidence="1" id="KW-0328">Glycosyltransferase</keyword>
<dbReference type="SUPFAM" id="SSF54680">
    <property type="entry name" value="Pyrimidine nucleoside phosphorylase C-terminal domain"/>
    <property type="match status" value="1"/>
</dbReference>
<dbReference type="Gene3D" id="2.40.40.20">
    <property type="match status" value="1"/>
</dbReference>
<dbReference type="Gene3D" id="3.40.1030.10">
    <property type="entry name" value="Nucleoside phosphorylase/phosphoribosyltransferase catalytic domain"/>
    <property type="match status" value="1"/>
</dbReference>
<dbReference type="EMBL" id="LR131588">
    <property type="protein sequence ID" value="VDS10976.1"/>
    <property type="molecule type" value="Genomic_DNA"/>
</dbReference>
<dbReference type="GO" id="GO:0006206">
    <property type="term" value="P:pyrimidine nucleobase metabolic process"/>
    <property type="evidence" value="ECO:0007669"/>
    <property type="project" value="InterPro"/>
</dbReference>